<protein>
    <submittedName>
        <fullName evidence="6">D-alanine--D-alanine ligase</fullName>
        <ecNumber evidence="6">6.3.2.4</ecNumber>
    </submittedName>
</protein>
<evidence type="ECO:0000259" key="5">
    <source>
        <dbReference type="PROSITE" id="PS50975"/>
    </source>
</evidence>
<feature type="domain" description="ATP-grasp" evidence="5">
    <location>
        <begin position="113"/>
        <end position="320"/>
    </location>
</feature>
<evidence type="ECO:0000256" key="4">
    <source>
        <dbReference type="PROSITE-ProRule" id="PRU00409"/>
    </source>
</evidence>
<evidence type="ECO:0000256" key="3">
    <source>
        <dbReference type="ARBA" id="ARBA00023316"/>
    </source>
</evidence>
<dbReference type="GO" id="GO:0005524">
    <property type="term" value="F:ATP binding"/>
    <property type="evidence" value="ECO:0007669"/>
    <property type="project" value="UniProtKB-UniRule"/>
</dbReference>
<keyword evidence="2 6" id="KW-0436">Ligase</keyword>
<organism evidence="6 7">
    <name type="scientific">Rubinisphaera brasiliensis (strain ATCC 49424 / DSM 5305 / JCM 21570 / IAM 15109 / NBRC 103401 / IFAM 1448)</name>
    <name type="common">Planctomyces brasiliensis</name>
    <dbReference type="NCBI Taxonomy" id="756272"/>
    <lineage>
        <taxon>Bacteria</taxon>
        <taxon>Pseudomonadati</taxon>
        <taxon>Planctomycetota</taxon>
        <taxon>Planctomycetia</taxon>
        <taxon>Planctomycetales</taxon>
        <taxon>Planctomycetaceae</taxon>
        <taxon>Rubinisphaera</taxon>
    </lineage>
</organism>
<evidence type="ECO:0000313" key="6">
    <source>
        <dbReference type="EMBL" id="ADY62127.1"/>
    </source>
</evidence>
<dbReference type="PROSITE" id="PS50975">
    <property type="entry name" value="ATP_GRASP"/>
    <property type="match status" value="1"/>
</dbReference>
<accession>F0SME8</accession>
<evidence type="ECO:0000256" key="1">
    <source>
        <dbReference type="ARBA" id="ARBA00010871"/>
    </source>
</evidence>
<dbReference type="InterPro" id="IPR011095">
    <property type="entry name" value="Dala_Dala_lig_C"/>
</dbReference>
<evidence type="ECO:0000256" key="2">
    <source>
        <dbReference type="ARBA" id="ARBA00022598"/>
    </source>
</evidence>
<gene>
    <name evidence="6" type="ordered locus">Plabr_4556</name>
</gene>
<dbReference type="Gene3D" id="3.40.50.20">
    <property type="match status" value="1"/>
</dbReference>
<dbReference type="GO" id="GO:0008716">
    <property type="term" value="F:D-alanine-D-alanine ligase activity"/>
    <property type="evidence" value="ECO:0007669"/>
    <property type="project" value="UniProtKB-EC"/>
</dbReference>
<dbReference type="Pfam" id="PF07478">
    <property type="entry name" value="Dala_Dala_lig_C"/>
    <property type="match status" value="1"/>
</dbReference>
<dbReference type="EC" id="6.3.2.4" evidence="6"/>
<dbReference type="HOGENOM" id="CLU_039268_2_1_0"/>
<dbReference type="InterPro" id="IPR013815">
    <property type="entry name" value="ATP_grasp_subdomain_1"/>
</dbReference>
<dbReference type="PANTHER" id="PTHR23132">
    <property type="entry name" value="D-ALANINE--D-ALANINE LIGASE"/>
    <property type="match status" value="1"/>
</dbReference>
<keyword evidence="3" id="KW-0961">Cell wall biogenesis/degradation</keyword>
<dbReference type="SUPFAM" id="SSF52440">
    <property type="entry name" value="PreATP-grasp domain"/>
    <property type="match status" value="1"/>
</dbReference>
<dbReference type="GO" id="GO:0071555">
    <property type="term" value="P:cell wall organization"/>
    <property type="evidence" value="ECO:0007669"/>
    <property type="project" value="UniProtKB-KW"/>
</dbReference>
<dbReference type="EMBL" id="CP002546">
    <property type="protein sequence ID" value="ADY62127.1"/>
    <property type="molecule type" value="Genomic_DNA"/>
</dbReference>
<dbReference type="InterPro" id="IPR011761">
    <property type="entry name" value="ATP-grasp"/>
</dbReference>
<comment type="similarity">
    <text evidence="1">Belongs to the D-alanine--D-alanine ligase family.</text>
</comment>
<reference evidence="7" key="1">
    <citation type="submission" date="2011-02" db="EMBL/GenBank/DDBJ databases">
        <title>The complete genome of Planctomyces brasiliensis DSM 5305.</title>
        <authorList>
            <person name="Lucas S."/>
            <person name="Copeland A."/>
            <person name="Lapidus A."/>
            <person name="Bruce D."/>
            <person name="Goodwin L."/>
            <person name="Pitluck S."/>
            <person name="Kyrpides N."/>
            <person name="Mavromatis K."/>
            <person name="Pagani I."/>
            <person name="Ivanova N."/>
            <person name="Ovchinnikova G."/>
            <person name="Lu M."/>
            <person name="Detter J.C."/>
            <person name="Han C."/>
            <person name="Land M."/>
            <person name="Hauser L."/>
            <person name="Markowitz V."/>
            <person name="Cheng J.-F."/>
            <person name="Hugenholtz P."/>
            <person name="Woyke T."/>
            <person name="Wu D."/>
            <person name="Tindall B."/>
            <person name="Pomrenke H.G."/>
            <person name="Brambilla E."/>
            <person name="Klenk H.-P."/>
            <person name="Eisen J.A."/>
        </authorList>
    </citation>
    <scope>NUCLEOTIDE SEQUENCE [LARGE SCALE GENOMIC DNA]</scope>
    <source>
        <strain evidence="7">ATCC 49424 / DSM 5305 / JCM 21570 / NBRC 103401 / IFAM 1448</strain>
    </source>
</reference>
<proteinExistence type="inferred from homology"/>
<dbReference type="RefSeq" id="WP_013630831.1">
    <property type="nucleotide sequence ID" value="NC_015174.1"/>
</dbReference>
<dbReference type="AlphaFoldDB" id="F0SME8"/>
<sequence length="329" mass="35958">MLIGFTYDLRDDYLAEGYGELETAEFDRVDTIDAIVDALVACGHEVDRIGRAKQLVHRLADGCSWDLVFNISEGLRGLSRESQVPSILDVYEIPYTFSDPLTLSVCLHKELTKQVVARAGILTPASLLVSQLSDLDRLHLQFPLFAKPVAEGTGKGVTPASCVNSFNELHSVCLQLLTEFEQPVLVESFLPGREFTVGILGTGEAARVVGTLEIVLREAAEVGVYSYVNKERCEDLVDYVPVNGHDDAEVRQAEELALTAWRALGCRDGGRIDVRSDSHGRPNFIEANPLAGLHPHHSDLPMIATAVGMTYVDLIDQIVTSAAERTVLA</sequence>
<dbReference type="GO" id="GO:0046872">
    <property type="term" value="F:metal ion binding"/>
    <property type="evidence" value="ECO:0007669"/>
    <property type="project" value="InterPro"/>
</dbReference>
<dbReference type="Proteomes" id="UP000006860">
    <property type="component" value="Chromosome"/>
</dbReference>
<evidence type="ECO:0000313" key="7">
    <source>
        <dbReference type="Proteomes" id="UP000006860"/>
    </source>
</evidence>
<keyword evidence="4" id="KW-0547">Nucleotide-binding</keyword>
<dbReference type="Gene3D" id="3.30.470.20">
    <property type="entry name" value="ATP-grasp fold, B domain"/>
    <property type="match status" value="1"/>
</dbReference>
<keyword evidence="7" id="KW-1185">Reference proteome</keyword>
<dbReference type="Gene3D" id="3.30.1490.20">
    <property type="entry name" value="ATP-grasp fold, A domain"/>
    <property type="match status" value="1"/>
</dbReference>
<dbReference type="KEGG" id="pbs:Plabr_4556"/>
<keyword evidence="4" id="KW-0067">ATP-binding</keyword>
<dbReference type="InterPro" id="IPR016185">
    <property type="entry name" value="PreATP-grasp_dom_sf"/>
</dbReference>
<dbReference type="OrthoDB" id="9813261at2"/>
<name>F0SME8_RUBBR</name>
<dbReference type="eggNOG" id="COG1181">
    <property type="taxonomic scope" value="Bacteria"/>
</dbReference>
<dbReference type="SUPFAM" id="SSF56059">
    <property type="entry name" value="Glutathione synthetase ATP-binding domain-like"/>
    <property type="match status" value="1"/>
</dbReference>
<dbReference type="STRING" id="756272.Plabr_4556"/>
<dbReference type="PANTHER" id="PTHR23132:SF23">
    <property type="entry name" value="D-ALANINE--D-ALANINE LIGASE B"/>
    <property type="match status" value="1"/>
</dbReference>